<dbReference type="Proteomes" id="UP000287651">
    <property type="component" value="Unassembled WGS sequence"/>
</dbReference>
<feature type="compositionally biased region" description="Basic and acidic residues" evidence="1">
    <location>
        <begin position="62"/>
        <end position="72"/>
    </location>
</feature>
<proteinExistence type="predicted"/>
<feature type="region of interest" description="Disordered" evidence="1">
    <location>
        <begin position="118"/>
        <end position="164"/>
    </location>
</feature>
<dbReference type="EMBL" id="AMZH03006111">
    <property type="protein sequence ID" value="RRT64662.1"/>
    <property type="molecule type" value="Genomic_DNA"/>
</dbReference>
<dbReference type="AlphaFoldDB" id="A0A426ZKY1"/>
<accession>A0A426ZKY1</accession>
<name>A0A426ZKY1_ENSVE</name>
<feature type="region of interest" description="Disordered" evidence="1">
    <location>
        <begin position="39"/>
        <end position="106"/>
    </location>
</feature>
<evidence type="ECO:0000313" key="3">
    <source>
        <dbReference type="Proteomes" id="UP000287651"/>
    </source>
</evidence>
<protein>
    <submittedName>
        <fullName evidence="2">Uncharacterized protein</fullName>
    </submittedName>
</protein>
<evidence type="ECO:0000313" key="2">
    <source>
        <dbReference type="EMBL" id="RRT64662.1"/>
    </source>
</evidence>
<comment type="caution">
    <text evidence="2">The sequence shown here is derived from an EMBL/GenBank/DDBJ whole genome shotgun (WGS) entry which is preliminary data.</text>
</comment>
<feature type="compositionally biased region" description="Low complexity" evidence="1">
    <location>
        <begin position="131"/>
        <end position="140"/>
    </location>
</feature>
<reference evidence="2 3" key="1">
    <citation type="journal article" date="2014" name="Agronomy (Basel)">
        <title>A Draft Genome Sequence for Ensete ventricosum, the Drought-Tolerant Tree Against Hunger.</title>
        <authorList>
            <person name="Harrison J."/>
            <person name="Moore K.A."/>
            <person name="Paszkiewicz K."/>
            <person name="Jones T."/>
            <person name="Grant M."/>
            <person name="Ambacheew D."/>
            <person name="Muzemil S."/>
            <person name="Studholme D.J."/>
        </authorList>
    </citation>
    <scope>NUCLEOTIDE SEQUENCE [LARGE SCALE GENOMIC DNA]</scope>
</reference>
<evidence type="ECO:0000256" key="1">
    <source>
        <dbReference type="SAM" id="MobiDB-lite"/>
    </source>
</evidence>
<sequence>MVGVRFFSSQLSDVRVSTGIDRVAEVLICWPGNSDCDKEGKEVARARGNNDGSASAGRHGWGRWDADHVERKQGRRKRAATRSDEHHGVAGGSWSVAAGNSGGRRLRGCRQQCQQPLMMVVADRKKRASESRGSNSQGGSDNSGGGSGWRRGCKQQKARDNDTR</sequence>
<organism evidence="2 3">
    <name type="scientific">Ensete ventricosum</name>
    <name type="common">Abyssinian banana</name>
    <name type="synonym">Musa ensete</name>
    <dbReference type="NCBI Taxonomy" id="4639"/>
    <lineage>
        <taxon>Eukaryota</taxon>
        <taxon>Viridiplantae</taxon>
        <taxon>Streptophyta</taxon>
        <taxon>Embryophyta</taxon>
        <taxon>Tracheophyta</taxon>
        <taxon>Spermatophyta</taxon>
        <taxon>Magnoliopsida</taxon>
        <taxon>Liliopsida</taxon>
        <taxon>Zingiberales</taxon>
        <taxon>Musaceae</taxon>
        <taxon>Ensete</taxon>
    </lineage>
</organism>
<gene>
    <name evidence="2" type="ORF">B296_00003446</name>
</gene>